<organism evidence="1">
    <name type="scientific">bioreactor metagenome</name>
    <dbReference type="NCBI Taxonomy" id="1076179"/>
    <lineage>
        <taxon>unclassified sequences</taxon>
        <taxon>metagenomes</taxon>
        <taxon>ecological metagenomes</taxon>
    </lineage>
</organism>
<dbReference type="AlphaFoldDB" id="A0A645BBW4"/>
<evidence type="ECO:0000313" key="1">
    <source>
        <dbReference type="EMBL" id="MPM62151.1"/>
    </source>
</evidence>
<proteinExistence type="predicted"/>
<accession>A0A645BBW4</accession>
<dbReference type="EMBL" id="VSSQ01018715">
    <property type="protein sequence ID" value="MPM62151.1"/>
    <property type="molecule type" value="Genomic_DNA"/>
</dbReference>
<dbReference type="AntiFam" id="ANF00149">
    <property type="entry name" value="Shadow ORF (opposite cshA)"/>
</dbReference>
<name>A0A645BBW4_9ZZZZ</name>
<sequence length="99" mass="11255">MDQVQQTAWRPNNYIHTAIKAIFLGDIRLSTVHSQNSDISFLRKRFCCFGNLLGKLTGGGQDQSLNRFPMNVQILQQWQHERSGFTRSGLCLSDQIASL</sequence>
<protein>
    <submittedName>
        <fullName evidence="1">Uncharacterized protein</fullName>
    </submittedName>
</protein>
<reference evidence="1" key="1">
    <citation type="submission" date="2019-08" db="EMBL/GenBank/DDBJ databases">
        <authorList>
            <person name="Kucharzyk K."/>
            <person name="Murdoch R.W."/>
            <person name="Higgins S."/>
            <person name="Loffler F."/>
        </authorList>
    </citation>
    <scope>NUCLEOTIDE SEQUENCE</scope>
</reference>
<gene>
    <name evidence="1" type="ORF">SDC9_109017</name>
</gene>
<comment type="caution">
    <text evidence="1">The sequence shown here is derived from an EMBL/GenBank/DDBJ whole genome shotgun (WGS) entry which is preliminary data.</text>
</comment>